<keyword evidence="4" id="KW-0786">Thiamine pyrophosphate</keyword>
<keyword evidence="9" id="KW-1185">Reference proteome</keyword>
<evidence type="ECO:0000259" key="7">
    <source>
        <dbReference type="SMART" id="SM00861"/>
    </source>
</evidence>
<dbReference type="Pfam" id="PF00676">
    <property type="entry name" value="E1_dh"/>
    <property type="match status" value="1"/>
</dbReference>
<feature type="domain" description="Transketolase-like pyrimidine-binding" evidence="7">
    <location>
        <begin position="394"/>
        <end position="575"/>
    </location>
</feature>
<dbReference type="Pfam" id="PF02779">
    <property type="entry name" value="Transket_pyr"/>
    <property type="match status" value="1"/>
</dbReference>
<dbReference type="Proteomes" id="UP001500729">
    <property type="component" value="Unassembled WGS sequence"/>
</dbReference>
<keyword evidence="3" id="KW-0560">Oxidoreductase</keyword>
<proteinExistence type="predicted"/>
<name>A0ABP3MCQ8_SACER</name>
<dbReference type="InterPro" id="IPR005475">
    <property type="entry name" value="Transketolase-like_Pyr-bd"/>
</dbReference>
<evidence type="ECO:0000256" key="2">
    <source>
        <dbReference type="ARBA" id="ARBA00022532"/>
    </source>
</evidence>
<feature type="region of interest" description="Disordered" evidence="6">
    <location>
        <begin position="364"/>
        <end position="392"/>
    </location>
</feature>
<evidence type="ECO:0000313" key="9">
    <source>
        <dbReference type="Proteomes" id="UP001500729"/>
    </source>
</evidence>
<organism evidence="8 9">
    <name type="scientific">Saccharopolyspora erythraea</name>
    <name type="common">Streptomyces erythraeus</name>
    <dbReference type="NCBI Taxonomy" id="1836"/>
    <lineage>
        <taxon>Bacteria</taxon>
        <taxon>Bacillati</taxon>
        <taxon>Actinomycetota</taxon>
        <taxon>Actinomycetes</taxon>
        <taxon>Pseudonocardiales</taxon>
        <taxon>Pseudonocardiaceae</taxon>
        <taxon>Saccharopolyspora</taxon>
    </lineage>
</organism>
<dbReference type="RefSeq" id="WP_009947868.1">
    <property type="nucleotide sequence ID" value="NZ_BAAAGS010000006.1"/>
</dbReference>
<dbReference type="Gene3D" id="3.40.50.920">
    <property type="match status" value="1"/>
</dbReference>
<sequence length="729" mass="77675">MNGREPIDEHFLNTVSGLPTGTPSAEAEVDSGRLLALFDSQAGSRHLDFAARQLGSRKLGYYSIGSSGHESNAAVADALRPTDPALLHYRSGGFYVHRARQVPGHDPLRDVMLGVVASADEPVSAGRHKVFGHGDLGVIPQTSTIASHLPRAVGLAFSLGRATQLGVGNEWAPDSVVVCSFGDASANHSTATGAINSALHCAHQGVPMPLLLVCEDNGIGISVRTPQGWIESTYGQRPGLRYFTADGDDPLRCLDVAREAADWVRANRAPAFLHLRTVRLMGHAGSDVESGYRARSEIVADYDRDPVLATAKTLVRHGILTPDEVVTRYEAKRDEVARVAEDALTRRKLANAAEVMASIAQDDPEAVERRAASSDQDARARAFGGKPPEAEGPLTLAQAINRSLADELARDDGALVFGEDVARKGGVYGVTRGLRKKFGSARVFDTLLDEQSILGTALGAGLAGLLPIPEIQYLAYLHNAADQLRGEAATLGFFSNGRYRNPMVVRIAGYGYQKGFGGHFHNDNSVTALRDLPGVVVASPSRPDDAAAMLRTCVAAAREDGRVCVFLEPIALYHTRDLHESGDGGWLARYPEPGTGHVPIGRASEHGDGRDLTLVTFGNGVPMSLRVAARLREHGIGARVLDLRWLAPLPVDDLLAAARATGRVLVVDETRRSGGVSEAVVTALVDGGFDGAVGRVAGEDSFIPLGDAAYHVLLDEETIEQEALRLVKH</sequence>
<evidence type="ECO:0000256" key="3">
    <source>
        <dbReference type="ARBA" id="ARBA00023002"/>
    </source>
</evidence>
<dbReference type="SUPFAM" id="SSF52518">
    <property type="entry name" value="Thiamin diphosphate-binding fold (THDP-binding)"/>
    <property type="match status" value="2"/>
</dbReference>
<evidence type="ECO:0000256" key="6">
    <source>
        <dbReference type="SAM" id="MobiDB-lite"/>
    </source>
</evidence>
<dbReference type="SUPFAM" id="SSF52922">
    <property type="entry name" value="TK C-terminal domain-like"/>
    <property type="match status" value="1"/>
</dbReference>
<dbReference type="PANTHER" id="PTHR42980">
    <property type="entry name" value="2-OXOISOVALERATE DEHYDROGENASE SUBUNIT BETA-RELATED"/>
    <property type="match status" value="1"/>
</dbReference>
<keyword evidence="2" id="KW-0816">Tricarboxylic acid cycle</keyword>
<comment type="catalytic activity">
    <reaction evidence="5">
        <text>N(6)-[(R)-lipoyl]-L-lysyl-[protein] + 2-oxoglutarate + H(+) = N(6)-[(R)-S(8)-succinyldihydrolipoyl]-L-lysyl-[protein] + CO2</text>
        <dbReference type="Rhea" id="RHEA:12188"/>
        <dbReference type="Rhea" id="RHEA-COMP:10474"/>
        <dbReference type="Rhea" id="RHEA-COMP:20092"/>
        <dbReference type="ChEBI" id="CHEBI:15378"/>
        <dbReference type="ChEBI" id="CHEBI:16526"/>
        <dbReference type="ChEBI" id="CHEBI:16810"/>
        <dbReference type="ChEBI" id="CHEBI:83099"/>
        <dbReference type="ChEBI" id="CHEBI:83120"/>
        <dbReference type="EC" id="1.2.4.2"/>
    </reaction>
</comment>
<dbReference type="InterPro" id="IPR009014">
    <property type="entry name" value="Transketo_C/PFOR_II"/>
</dbReference>
<dbReference type="InterPro" id="IPR001017">
    <property type="entry name" value="DH_E1"/>
</dbReference>
<dbReference type="Gene3D" id="3.40.50.970">
    <property type="match status" value="2"/>
</dbReference>
<evidence type="ECO:0000256" key="5">
    <source>
        <dbReference type="ARBA" id="ARBA00051911"/>
    </source>
</evidence>
<dbReference type="SMART" id="SM00861">
    <property type="entry name" value="Transket_pyr"/>
    <property type="match status" value="1"/>
</dbReference>
<feature type="compositionally biased region" description="Basic and acidic residues" evidence="6">
    <location>
        <begin position="366"/>
        <end position="380"/>
    </location>
</feature>
<dbReference type="InterPro" id="IPR029061">
    <property type="entry name" value="THDP-binding"/>
</dbReference>
<reference evidence="9" key="1">
    <citation type="journal article" date="2019" name="Int. J. Syst. Evol. Microbiol.">
        <title>The Global Catalogue of Microorganisms (GCM) 10K type strain sequencing project: providing services to taxonomists for standard genome sequencing and annotation.</title>
        <authorList>
            <consortium name="The Broad Institute Genomics Platform"/>
            <consortium name="The Broad Institute Genome Sequencing Center for Infectious Disease"/>
            <person name="Wu L."/>
            <person name="Ma J."/>
        </authorList>
    </citation>
    <scope>NUCLEOTIDE SEQUENCE [LARGE SCALE GENOMIC DNA]</scope>
    <source>
        <strain evidence="9">JCM 10303</strain>
    </source>
</reference>
<dbReference type="PANTHER" id="PTHR42980:SF1">
    <property type="entry name" value="2-OXOISOVALERATE DEHYDROGENASE SUBUNIT BETA, MITOCHONDRIAL"/>
    <property type="match status" value="1"/>
</dbReference>
<comment type="caution">
    <text evidence="8">The sequence shown here is derived from an EMBL/GenBank/DDBJ whole genome shotgun (WGS) entry which is preliminary data.</text>
</comment>
<evidence type="ECO:0000256" key="1">
    <source>
        <dbReference type="ARBA" id="ARBA00001964"/>
    </source>
</evidence>
<dbReference type="Pfam" id="PF02780">
    <property type="entry name" value="Transketolase_C"/>
    <property type="match status" value="1"/>
</dbReference>
<comment type="cofactor">
    <cofactor evidence="1">
        <name>thiamine diphosphate</name>
        <dbReference type="ChEBI" id="CHEBI:58937"/>
    </cofactor>
</comment>
<dbReference type="EMBL" id="BAAAGS010000006">
    <property type="protein sequence ID" value="GAA0516068.1"/>
    <property type="molecule type" value="Genomic_DNA"/>
</dbReference>
<dbReference type="InterPro" id="IPR033248">
    <property type="entry name" value="Transketolase_C"/>
</dbReference>
<evidence type="ECO:0000256" key="4">
    <source>
        <dbReference type="ARBA" id="ARBA00023052"/>
    </source>
</evidence>
<gene>
    <name evidence="8" type="ORF">GCM10009533_13880</name>
</gene>
<evidence type="ECO:0000313" key="8">
    <source>
        <dbReference type="EMBL" id="GAA0516068.1"/>
    </source>
</evidence>
<protein>
    <submittedName>
        <fullName evidence="8">Thiamine pyrophosphate-dependent enzyme</fullName>
    </submittedName>
</protein>
<accession>A0ABP3MCQ8</accession>